<keyword evidence="5" id="KW-0206">Cytoskeleton</keyword>
<comment type="subcellular location">
    <subcellularLocation>
        <location evidence="1">Cytoplasm</location>
        <location evidence="1">Cytoskeleton</location>
    </subcellularLocation>
</comment>
<evidence type="ECO:0000313" key="9">
    <source>
        <dbReference type="Proteomes" id="UP000728032"/>
    </source>
</evidence>
<evidence type="ECO:0000256" key="4">
    <source>
        <dbReference type="ARBA" id="ARBA00022490"/>
    </source>
</evidence>
<sequence length="196" mass="21620">MRRHVNNKTKVKISFGSIVCCEETTLLGDITIGAKTVIHPTAHIDASKGPVIIGDSNLIEERVRIINRDTHPMVIGSHNVFEVGSHSESPQMGDHNILESKCRVGPQTRLSNGCVIGAMCCVDCDELLAENTVIFGTDCRRRTQHERPQPQTYQLDFLSKILPNYQRIEKPNFKQTSPTSPLTTSASSATPLSPNN</sequence>
<organism evidence="8">
    <name type="scientific">Oppiella nova</name>
    <dbReference type="NCBI Taxonomy" id="334625"/>
    <lineage>
        <taxon>Eukaryota</taxon>
        <taxon>Metazoa</taxon>
        <taxon>Ecdysozoa</taxon>
        <taxon>Arthropoda</taxon>
        <taxon>Chelicerata</taxon>
        <taxon>Arachnida</taxon>
        <taxon>Acari</taxon>
        <taxon>Acariformes</taxon>
        <taxon>Sarcoptiformes</taxon>
        <taxon>Oribatida</taxon>
        <taxon>Brachypylina</taxon>
        <taxon>Oppioidea</taxon>
        <taxon>Oppiidae</taxon>
        <taxon>Oppiella</taxon>
    </lineage>
</organism>
<proteinExistence type="inferred from homology"/>
<evidence type="ECO:0000256" key="6">
    <source>
        <dbReference type="ARBA" id="ARBA00034687"/>
    </source>
</evidence>
<dbReference type="GO" id="GO:0005869">
    <property type="term" value="C:dynactin complex"/>
    <property type="evidence" value="ECO:0007669"/>
    <property type="project" value="InterPro"/>
</dbReference>
<dbReference type="PANTHER" id="PTHR13072:SF0">
    <property type="entry name" value="DYNACTIN SUBUNIT 6"/>
    <property type="match status" value="1"/>
</dbReference>
<keyword evidence="9" id="KW-1185">Reference proteome</keyword>
<dbReference type="SUPFAM" id="SSF51161">
    <property type="entry name" value="Trimeric LpxA-like enzymes"/>
    <property type="match status" value="1"/>
</dbReference>
<name>A0A7R9QN82_9ACAR</name>
<dbReference type="InterPro" id="IPR027777">
    <property type="entry name" value="DCTN6"/>
</dbReference>
<dbReference type="CDD" id="cd04646">
    <property type="entry name" value="LbH_Dynactin_6"/>
    <property type="match status" value="1"/>
</dbReference>
<dbReference type="GO" id="GO:0007052">
    <property type="term" value="P:mitotic spindle organization"/>
    <property type="evidence" value="ECO:0007669"/>
    <property type="project" value="TreeGrafter"/>
</dbReference>
<accession>A0A7R9QN82</accession>
<gene>
    <name evidence="8" type="ORF">ONB1V03_LOCUS8744</name>
</gene>
<dbReference type="EMBL" id="OC919954">
    <property type="protein sequence ID" value="CAD7652078.1"/>
    <property type="molecule type" value="Genomic_DNA"/>
</dbReference>
<dbReference type="OrthoDB" id="2355at2759"/>
<comment type="function">
    <text evidence="6">Part of the dynactin complex that activates the molecular motor dynein for ultra-processive transport along microtubules.</text>
</comment>
<comment type="similarity">
    <text evidence="2">Belongs to the dynactin subunits 5/6 family. Dynactin subunit 6 subfamily.</text>
</comment>
<dbReference type="Proteomes" id="UP000728032">
    <property type="component" value="Unassembled WGS sequence"/>
</dbReference>
<feature type="compositionally biased region" description="Low complexity" evidence="7">
    <location>
        <begin position="176"/>
        <end position="196"/>
    </location>
</feature>
<evidence type="ECO:0000256" key="7">
    <source>
        <dbReference type="SAM" id="MobiDB-lite"/>
    </source>
</evidence>
<feature type="region of interest" description="Disordered" evidence="7">
    <location>
        <begin position="170"/>
        <end position="196"/>
    </location>
</feature>
<evidence type="ECO:0000256" key="1">
    <source>
        <dbReference type="ARBA" id="ARBA00004245"/>
    </source>
</evidence>
<evidence type="ECO:0000256" key="3">
    <source>
        <dbReference type="ARBA" id="ARBA00016573"/>
    </source>
</evidence>
<dbReference type="InterPro" id="IPR011004">
    <property type="entry name" value="Trimer_LpxA-like_sf"/>
</dbReference>
<dbReference type="PANTHER" id="PTHR13072">
    <property type="entry name" value="DYNACTIN 6"/>
    <property type="match status" value="1"/>
</dbReference>
<dbReference type="GO" id="GO:0070840">
    <property type="term" value="F:dynein complex binding"/>
    <property type="evidence" value="ECO:0007669"/>
    <property type="project" value="TreeGrafter"/>
</dbReference>
<reference evidence="8" key="1">
    <citation type="submission" date="2020-11" db="EMBL/GenBank/DDBJ databases">
        <authorList>
            <person name="Tran Van P."/>
        </authorList>
    </citation>
    <scope>NUCLEOTIDE SEQUENCE</scope>
</reference>
<keyword evidence="4" id="KW-0963">Cytoplasm</keyword>
<evidence type="ECO:0000313" key="8">
    <source>
        <dbReference type="EMBL" id="CAD7652078.1"/>
    </source>
</evidence>
<evidence type="ECO:0000256" key="2">
    <source>
        <dbReference type="ARBA" id="ARBA00007719"/>
    </source>
</evidence>
<dbReference type="Gene3D" id="2.160.10.10">
    <property type="entry name" value="Hexapeptide repeat proteins"/>
    <property type="match status" value="1"/>
</dbReference>
<protein>
    <recommendedName>
        <fullName evidence="3">Dynactin subunit 6</fullName>
    </recommendedName>
</protein>
<dbReference type="AlphaFoldDB" id="A0A7R9QN82"/>
<evidence type="ECO:0000256" key="5">
    <source>
        <dbReference type="ARBA" id="ARBA00023212"/>
    </source>
</evidence>
<dbReference type="EMBL" id="CAJPVJ010005129">
    <property type="protein sequence ID" value="CAG2169265.1"/>
    <property type="molecule type" value="Genomic_DNA"/>
</dbReference>